<evidence type="ECO:0000313" key="5">
    <source>
        <dbReference type="RefSeq" id="XP_019631331.1"/>
    </source>
</evidence>
<dbReference type="Proteomes" id="UP000515135">
    <property type="component" value="Unplaced"/>
</dbReference>
<reference evidence="5" key="1">
    <citation type="submission" date="2025-08" db="UniProtKB">
        <authorList>
            <consortium name="RefSeq"/>
        </authorList>
    </citation>
    <scope>IDENTIFICATION</scope>
    <source>
        <tissue evidence="5">Gonad</tissue>
    </source>
</reference>
<feature type="signal peptide" evidence="3">
    <location>
        <begin position="1"/>
        <end position="17"/>
    </location>
</feature>
<proteinExistence type="predicted"/>
<accession>A0A6P4ZNU8</accession>
<organism evidence="4 5">
    <name type="scientific">Branchiostoma belcheri</name>
    <name type="common">Amphioxus</name>
    <dbReference type="NCBI Taxonomy" id="7741"/>
    <lineage>
        <taxon>Eukaryota</taxon>
        <taxon>Metazoa</taxon>
        <taxon>Chordata</taxon>
        <taxon>Cephalochordata</taxon>
        <taxon>Leptocardii</taxon>
        <taxon>Amphioxiformes</taxon>
        <taxon>Branchiostomatidae</taxon>
        <taxon>Branchiostoma</taxon>
    </lineage>
</organism>
<keyword evidence="3" id="KW-0732">Signal</keyword>
<keyword evidence="2" id="KW-1133">Transmembrane helix</keyword>
<sequence>MPLRFTILLLAVNLVSSINTTSIYTTEGNTTRTTVIATSFFDSYNNTDAGTATELEASNATSQFDHRNGTFIVPKPRLIDEDRGFGVDVIFGETSDSNVTETDEEELGSGISNAANVNGSRTGDSNPKAQGEHPNKIVPSSRTDLPSHVPSSSTEGIIIIGDVILAGHGLNPPSAPPNRDRDGPGGFFGTTDVPLPGPVPKKSSSGNLVVIIPLVCLGFVLLVLVVVLHCQNTRERRRVRQLKVMMRRDARMSARSTDPLWRSDRSCTSRGGRSSTSRGARSARSQRSQRSYELKELPHCAECHHGVTLHKQQLTNGYPGGKSCNVPVTARSDPNILGHRGMKGPVEYFLDDELYKASLTPFHRKTQSEPTRLNAHMAYDAEVDSPFQRVPNNSPAGSCPTTPHPRYINVTEPDNHGHLLAASLSGLDAKWTDNRLYVPPDNDPLAGGPLPLHLFANRDIYQDLNSNSIQSSMGPGLDSDFGASAGLSLRIMSSDSSITGYPTTYSGNTGEVLSTESSLTSTITATPASSCSTAWVSQGDTRLYQTRLEGWDNQAQMPLLSSEEHWV</sequence>
<keyword evidence="2" id="KW-0472">Membrane</keyword>
<keyword evidence="4" id="KW-1185">Reference proteome</keyword>
<keyword evidence="2" id="KW-0812">Transmembrane</keyword>
<evidence type="ECO:0000256" key="2">
    <source>
        <dbReference type="SAM" id="Phobius"/>
    </source>
</evidence>
<feature type="chain" id="PRO_5028219141" evidence="3">
    <location>
        <begin position="18"/>
        <end position="567"/>
    </location>
</feature>
<protein>
    <submittedName>
        <fullName evidence="5">Uncharacterized protein LOC109475194</fullName>
    </submittedName>
</protein>
<dbReference type="KEGG" id="bbel:109475194"/>
<dbReference type="RefSeq" id="XP_019631331.1">
    <property type="nucleotide sequence ID" value="XM_019775772.1"/>
</dbReference>
<dbReference type="AlphaFoldDB" id="A0A6P4ZNU8"/>
<feature type="compositionally biased region" description="Polar residues" evidence="1">
    <location>
        <begin position="110"/>
        <end position="128"/>
    </location>
</feature>
<feature type="region of interest" description="Disordered" evidence="1">
    <location>
        <begin position="248"/>
        <end position="291"/>
    </location>
</feature>
<feature type="compositionally biased region" description="Polar residues" evidence="1">
    <location>
        <begin position="138"/>
        <end position="151"/>
    </location>
</feature>
<evidence type="ECO:0000256" key="3">
    <source>
        <dbReference type="SAM" id="SignalP"/>
    </source>
</evidence>
<feature type="region of interest" description="Disordered" evidence="1">
    <location>
        <begin position="170"/>
        <end position="199"/>
    </location>
</feature>
<gene>
    <name evidence="5" type="primary">LOC109475194</name>
</gene>
<feature type="region of interest" description="Disordered" evidence="1">
    <location>
        <begin position="96"/>
        <end position="151"/>
    </location>
</feature>
<feature type="compositionally biased region" description="Low complexity" evidence="1">
    <location>
        <begin position="268"/>
        <end position="289"/>
    </location>
</feature>
<name>A0A6P4ZNU8_BRABE</name>
<evidence type="ECO:0000256" key="1">
    <source>
        <dbReference type="SAM" id="MobiDB-lite"/>
    </source>
</evidence>
<feature type="transmembrane region" description="Helical" evidence="2">
    <location>
        <begin position="208"/>
        <end position="230"/>
    </location>
</feature>
<evidence type="ECO:0000313" key="4">
    <source>
        <dbReference type="Proteomes" id="UP000515135"/>
    </source>
</evidence>
<dbReference type="GeneID" id="109475194"/>
<dbReference type="OrthoDB" id="10031583at2759"/>